<keyword evidence="2" id="KW-1185">Reference proteome</keyword>
<evidence type="ECO:0000313" key="2">
    <source>
        <dbReference type="Proteomes" id="UP000442533"/>
    </source>
</evidence>
<dbReference type="Proteomes" id="UP000442533">
    <property type="component" value="Unassembled WGS sequence"/>
</dbReference>
<reference evidence="1 2" key="1">
    <citation type="submission" date="2019-11" db="EMBL/GenBank/DDBJ databases">
        <authorList>
            <person name="Dong K."/>
        </authorList>
    </citation>
    <scope>NUCLEOTIDE SEQUENCE [LARGE SCALE GENOMIC DNA]</scope>
    <source>
        <strain evidence="1 2">JCM 17370</strain>
    </source>
</reference>
<name>A0A844H5P9_9RHOB</name>
<comment type="caution">
    <text evidence="1">The sequence shown here is derived from an EMBL/GenBank/DDBJ whole genome shotgun (WGS) entry which is preliminary data.</text>
</comment>
<evidence type="ECO:0000313" key="1">
    <source>
        <dbReference type="EMBL" id="MTH33817.1"/>
    </source>
</evidence>
<dbReference type="RefSeq" id="WP_343039703.1">
    <property type="nucleotide sequence ID" value="NZ_WMIF01000004.1"/>
</dbReference>
<proteinExistence type="predicted"/>
<gene>
    <name evidence="1" type="ORF">GL279_04320</name>
</gene>
<organism evidence="1 2">
    <name type="scientific">Paracoccus limosus</name>
    <dbReference type="NCBI Taxonomy" id="913252"/>
    <lineage>
        <taxon>Bacteria</taxon>
        <taxon>Pseudomonadati</taxon>
        <taxon>Pseudomonadota</taxon>
        <taxon>Alphaproteobacteria</taxon>
        <taxon>Rhodobacterales</taxon>
        <taxon>Paracoccaceae</taxon>
        <taxon>Paracoccus</taxon>
    </lineage>
</organism>
<accession>A0A844H5P9</accession>
<dbReference type="AlphaFoldDB" id="A0A844H5P9"/>
<dbReference type="EMBL" id="WMIF01000004">
    <property type="protein sequence ID" value="MTH33817.1"/>
    <property type="molecule type" value="Genomic_DNA"/>
</dbReference>
<sequence>MARIGAAPESYHGLPPDFAAALGQCVAAFGWLEEIIKRTLYALDRARLADDLSEAELQHWLERIGQLADDSMGTLIEQLDAAMRRHPGLRERNQITERLAAIKLMRNLLCHASWRPTEDPTRWHPAFVSTRGHVQDKALSTPELERIRQDTIEIGMRVLHVMRATGISGYWAGDDED</sequence>
<protein>
    <submittedName>
        <fullName evidence="1">Uncharacterized protein</fullName>
    </submittedName>
</protein>